<dbReference type="Gene3D" id="1.10.10.160">
    <property type="match status" value="1"/>
</dbReference>
<dbReference type="InterPro" id="IPR027417">
    <property type="entry name" value="P-loop_NTPase"/>
</dbReference>
<dbReference type="Gene3D" id="1.25.10.10">
    <property type="entry name" value="Leucine-rich Repeat Variant"/>
    <property type="match status" value="1"/>
</dbReference>
<dbReference type="InterPro" id="IPR000212">
    <property type="entry name" value="DNA_helicase_UvrD/REP"/>
</dbReference>
<evidence type="ECO:0000256" key="11">
    <source>
        <dbReference type="PROSITE-ProRule" id="PRU00560"/>
    </source>
</evidence>
<evidence type="ECO:0000256" key="5">
    <source>
        <dbReference type="ARBA" id="ARBA00022840"/>
    </source>
</evidence>
<dbReference type="Gene3D" id="1.10.486.10">
    <property type="entry name" value="PCRA, domain 4"/>
    <property type="match status" value="1"/>
</dbReference>
<keyword evidence="2 11" id="KW-0547">Nucleotide-binding</keyword>
<evidence type="ECO:0000259" key="13">
    <source>
        <dbReference type="PROSITE" id="PS51198"/>
    </source>
</evidence>
<dbReference type="InterPro" id="IPR016024">
    <property type="entry name" value="ARM-type_fold"/>
</dbReference>
<sequence length="877" mass="99307">MNTPDFSTLTPYELGETNDQEAIPFLLTYLQEGKDNEKRLAASAIEKLAKPFSTACKQALPFLLQNLSSEKSQVRQYTLKAIHALPLNIDEITEQDVALMASIQEQDPKDYNQSIAAHIAKKWSALIASGTPSSLPTFPVGASKKEIAKAPIADSKTTVELVADDEPDRYYFRALEQEGIKLNQPQLDAVRHFQGSCLVLAGAGSGKTRVLSTRAGYLISVHKVNPKQILLLTFTKKAAGEMKERMSGLPGLTPAMAGRMTSGTYHSIFLKILRSQGDTRRIITAEKHQHTSLKIIMKEMGIDDYEPESLLEILSHHKNNMTPVEEIPVHSANDKEVKDILQRYEQMKRANGFMDFDDILLDAYFFLQQHPNYLSLLQQRFAFVLCDEWQDTNPIQYQLVRMIAKPQNHLFVVGDDDQTIYEFNGADSSIILNFTKDYPKAETFHLPINYRSTTSIVGLANKVIAFNNKRYQKKLTATKESSHAPSFIRPDSSDEEAEIIIENMLLAVQQGKRQFSDYAILYRTHSYNRAIFDQLVLKEIPFITYGNANTFYEQSIVKPVIDHLRVAMDGTDIEAVQGLLPSLYLNRERVTSFIQQKEQANPKKRVLMHAIDYPNLKAFQKAQIVDRIKLIQKLKEMKPVQAVRAIRTVYDKYIEANPRKNMTVHKEMLKETLLEIESAAKRFDTIAAFLAFVDEIIAKNKRMEEIRKDPEADAIRLMTIHKAKGLEFPVVYLIGASEKILPHSSVTDDEGIEGERRLAYVAITRAEQVLYVSSPATYRGGKADVSRFMKEVFSNQEQQAQRKRVAINKKPASPKENKSTSTVTKQTATVLAWDCTSTSCPAWVRITSHEESLLEEKQCPVCGEVMEKGEKEVTVKR</sequence>
<keyword evidence="6" id="KW-0238">DNA-binding</keyword>
<dbReference type="InterPro" id="IPR014016">
    <property type="entry name" value="UvrD-like_ATP-bd"/>
</dbReference>
<feature type="domain" description="UvrD-like helicase ATP-binding" evidence="13">
    <location>
        <begin position="180"/>
        <end position="453"/>
    </location>
</feature>
<dbReference type="EMBL" id="CP095071">
    <property type="protein sequence ID" value="UOQ83571.1"/>
    <property type="molecule type" value="Genomic_DNA"/>
</dbReference>
<evidence type="ECO:0000256" key="1">
    <source>
        <dbReference type="ARBA" id="ARBA00009922"/>
    </source>
</evidence>
<reference evidence="15 16" key="1">
    <citation type="submission" date="2022-04" db="EMBL/GenBank/DDBJ databases">
        <title>Gracilibacillus sp. isolated from saltern.</title>
        <authorList>
            <person name="Won M."/>
            <person name="Lee C.-M."/>
            <person name="Woen H.-Y."/>
            <person name="Kwon S.-W."/>
        </authorList>
    </citation>
    <scope>NUCLEOTIDE SEQUENCE [LARGE SCALE GENOMIC DNA]</scope>
    <source>
        <strain evidence="15 16">SSPM10-3</strain>
    </source>
</reference>
<comment type="catalytic activity">
    <reaction evidence="8">
        <text>Couples ATP hydrolysis with the unwinding of duplex DNA by translocating in the 3'-5' direction.</text>
        <dbReference type="EC" id="5.6.2.4"/>
    </reaction>
</comment>
<keyword evidence="4 11" id="KW-0347">Helicase</keyword>
<accession>A0ABY4GHE6</accession>
<evidence type="ECO:0000313" key="16">
    <source>
        <dbReference type="Proteomes" id="UP000831537"/>
    </source>
</evidence>
<organism evidence="15 16">
    <name type="scientific">Gracilibacillus salinarum</name>
    <dbReference type="NCBI Taxonomy" id="2932255"/>
    <lineage>
        <taxon>Bacteria</taxon>
        <taxon>Bacillati</taxon>
        <taxon>Bacillota</taxon>
        <taxon>Bacilli</taxon>
        <taxon>Bacillales</taxon>
        <taxon>Bacillaceae</taxon>
        <taxon>Gracilibacillus</taxon>
    </lineage>
</organism>
<dbReference type="SUPFAM" id="SSF52540">
    <property type="entry name" value="P-loop containing nucleoside triphosphate hydrolases"/>
    <property type="match status" value="1"/>
</dbReference>
<feature type="binding site" evidence="11">
    <location>
        <begin position="201"/>
        <end position="208"/>
    </location>
    <ligand>
        <name>ATP</name>
        <dbReference type="ChEBI" id="CHEBI:30616"/>
    </ligand>
</feature>
<dbReference type="InterPro" id="IPR011989">
    <property type="entry name" value="ARM-like"/>
</dbReference>
<protein>
    <recommendedName>
        <fullName evidence="9">DNA 3'-5' helicase</fullName>
        <ecNumber evidence="9">5.6.2.4</ecNumber>
    </recommendedName>
</protein>
<evidence type="ECO:0000256" key="9">
    <source>
        <dbReference type="ARBA" id="ARBA00034808"/>
    </source>
</evidence>
<keyword evidence="5 11" id="KW-0067">ATP-binding</keyword>
<feature type="domain" description="UvrD-like helicase C-terminal" evidence="14">
    <location>
        <begin position="454"/>
        <end position="725"/>
    </location>
</feature>
<gene>
    <name evidence="15" type="ORF">MUN87_12470</name>
</gene>
<dbReference type="Pfam" id="PF00580">
    <property type="entry name" value="UvrD-helicase"/>
    <property type="match status" value="1"/>
</dbReference>
<evidence type="ECO:0000256" key="6">
    <source>
        <dbReference type="ARBA" id="ARBA00023125"/>
    </source>
</evidence>
<dbReference type="PROSITE" id="PS51217">
    <property type="entry name" value="UVRD_HELICASE_CTER"/>
    <property type="match status" value="1"/>
</dbReference>
<evidence type="ECO:0000256" key="4">
    <source>
        <dbReference type="ARBA" id="ARBA00022806"/>
    </source>
</evidence>
<dbReference type="PANTHER" id="PTHR11070:SF2">
    <property type="entry name" value="ATP-DEPENDENT DNA HELICASE SRS2"/>
    <property type="match status" value="1"/>
</dbReference>
<comment type="catalytic activity">
    <reaction evidence="10">
        <text>ATP + H2O = ADP + phosphate + H(+)</text>
        <dbReference type="Rhea" id="RHEA:13065"/>
        <dbReference type="ChEBI" id="CHEBI:15377"/>
        <dbReference type="ChEBI" id="CHEBI:15378"/>
        <dbReference type="ChEBI" id="CHEBI:30616"/>
        <dbReference type="ChEBI" id="CHEBI:43474"/>
        <dbReference type="ChEBI" id="CHEBI:456216"/>
        <dbReference type="EC" id="5.6.2.4"/>
    </reaction>
</comment>
<dbReference type="CDD" id="cd17932">
    <property type="entry name" value="DEXQc_UvrD"/>
    <property type="match status" value="1"/>
</dbReference>
<dbReference type="PROSITE" id="PS51198">
    <property type="entry name" value="UVRD_HELICASE_ATP_BIND"/>
    <property type="match status" value="1"/>
</dbReference>
<proteinExistence type="inferred from homology"/>
<name>A0ABY4GHE6_9BACI</name>
<evidence type="ECO:0000256" key="3">
    <source>
        <dbReference type="ARBA" id="ARBA00022801"/>
    </source>
</evidence>
<evidence type="ECO:0000256" key="7">
    <source>
        <dbReference type="ARBA" id="ARBA00023235"/>
    </source>
</evidence>
<dbReference type="InterPro" id="IPR013986">
    <property type="entry name" value="DExx_box_DNA_helicase_dom_sf"/>
</dbReference>
<comment type="similarity">
    <text evidence="1">Belongs to the helicase family. UvrD subfamily.</text>
</comment>
<dbReference type="PANTHER" id="PTHR11070">
    <property type="entry name" value="UVRD / RECB / PCRA DNA HELICASE FAMILY MEMBER"/>
    <property type="match status" value="1"/>
</dbReference>
<evidence type="ECO:0000259" key="14">
    <source>
        <dbReference type="PROSITE" id="PS51217"/>
    </source>
</evidence>
<evidence type="ECO:0000313" key="15">
    <source>
        <dbReference type="EMBL" id="UOQ83571.1"/>
    </source>
</evidence>
<evidence type="ECO:0000256" key="10">
    <source>
        <dbReference type="ARBA" id="ARBA00048988"/>
    </source>
</evidence>
<keyword evidence="7" id="KW-0413">Isomerase</keyword>
<dbReference type="Gene3D" id="3.40.50.300">
    <property type="entry name" value="P-loop containing nucleotide triphosphate hydrolases"/>
    <property type="match status" value="2"/>
</dbReference>
<dbReference type="InterPro" id="IPR014017">
    <property type="entry name" value="DNA_helicase_UvrD-like_C"/>
</dbReference>
<evidence type="ECO:0000256" key="12">
    <source>
        <dbReference type="SAM" id="MobiDB-lite"/>
    </source>
</evidence>
<dbReference type="RefSeq" id="WP_244740561.1">
    <property type="nucleotide sequence ID" value="NZ_CP095071.1"/>
</dbReference>
<evidence type="ECO:0000256" key="2">
    <source>
        <dbReference type="ARBA" id="ARBA00022741"/>
    </source>
</evidence>
<dbReference type="EC" id="5.6.2.4" evidence="9"/>
<keyword evidence="3 11" id="KW-0378">Hydrolase</keyword>
<dbReference type="CDD" id="cd18807">
    <property type="entry name" value="SF1_C_UvrD"/>
    <property type="match status" value="1"/>
</dbReference>
<dbReference type="SUPFAM" id="SSF48371">
    <property type="entry name" value="ARM repeat"/>
    <property type="match status" value="1"/>
</dbReference>
<feature type="region of interest" description="Disordered" evidence="12">
    <location>
        <begin position="800"/>
        <end position="823"/>
    </location>
</feature>
<keyword evidence="16" id="KW-1185">Reference proteome</keyword>
<evidence type="ECO:0000256" key="8">
    <source>
        <dbReference type="ARBA" id="ARBA00034617"/>
    </source>
</evidence>
<dbReference type="Pfam" id="PF13361">
    <property type="entry name" value="UvrD_C"/>
    <property type="match status" value="1"/>
</dbReference>
<dbReference type="Proteomes" id="UP000831537">
    <property type="component" value="Chromosome"/>
</dbReference>